<gene>
    <name evidence="2" type="ORF">Glove_135g91</name>
</gene>
<feature type="region of interest" description="Disordered" evidence="1">
    <location>
        <begin position="352"/>
        <end position="379"/>
    </location>
</feature>
<dbReference type="EMBL" id="PQFF01000126">
    <property type="protein sequence ID" value="RHZ80479.1"/>
    <property type="molecule type" value="Genomic_DNA"/>
</dbReference>
<proteinExistence type="predicted"/>
<reference evidence="2 3" key="1">
    <citation type="submission" date="2018-08" db="EMBL/GenBank/DDBJ databases">
        <title>Genome and evolution of the arbuscular mycorrhizal fungus Diversispora epigaea (formerly Glomus versiforme) and its bacterial endosymbionts.</title>
        <authorList>
            <person name="Sun X."/>
            <person name="Fei Z."/>
            <person name="Harrison M."/>
        </authorList>
    </citation>
    <scope>NUCLEOTIDE SEQUENCE [LARGE SCALE GENOMIC DNA]</scope>
    <source>
        <strain evidence="2 3">IT104</strain>
    </source>
</reference>
<name>A0A397IWT8_9GLOM</name>
<organism evidence="2 3">
    <name type="scientific">Diversispora epigaea</name>
    <dbReference type="NCBI Taxonomy" id="1348612"/>
    <lineage>
        <taxon>Eukaryota</taxon>
        <taxon>Fungi</taxon>
        <taxon>Fungi incertae sedis</taxon>
        <taxon>Mucoromycota</taxon>
        <taxon>Glomeromycotina</taxon>
        <taxon>Glomeromycetes</taxon>
        <taxon>Diversisporales</taxon>
        <taxon>Diversisporaceae</taxon>
        <taxon>Diversispora</taxon>
    </lineage>
</organism>
<dbReference type="AlphaFoldDB" id="A0A397IWT8"/>
<feature type="compositionally biased region" description="Acidic residues" evidence="1">
    <location>
        <begin position="354"/>
        <end position="366"/>
    </location>
</feature>
<evidence type="ECO:0000313" key="3">
    <source>
        <dbReference type="Proteomes" id="UP000266861"/>
    </source>
</evidence>
<sequence length="421" mass="47332">MATVRKTRNPKTNSFTAILDQFLKKYNLSVESNPPQLRAHADELDAMLPDWKARKDVKEALRRRVYKGNQIEALVPDKRGKKLTIKERARYCAKTGDVWDIWLHASDLAVPKNNTDETIVAASSCVSQFRKELAEAGVDPERIDTYAKLSELTRASNKIQQRKLEQGLSNPPKTPKHFSLEKGLRRIQSIDIAKVLTMQDLADVIMMLSMRPAEVTTLRIIHYEPGEIPPLNGTNLVILGEAKNNPEPRQFLSMEKNPERAKELLTWIQDAIATGKLRNPVYSISGKRSTGVFSKFLKPYGITVKRLRKIGGKHASRVHSGQNPTSQHLKLLSRIAMRHKIDRFDSGMYYAEGDTSDSESESDSNDSLELGPSEAQASTTDCRNRFNASYTLVTLESKSAYSSAIFIFSVSSMPRRGALWA</sequence>
<keyword evidence="3" id="KW-1185">Reference proteome</keyword>
<comment type="caution">
    <text evidence="2">The sequence shown here is derived from an EMBL/GenBank/DDBJ whole genome shotgun (WGS) entry which is preliminary data.</text>
</comment>
<evidence type="ECO:0000313" key="2">
    <source>
        <dbReference type="EMBL" id="RHZ80479.1"/>
    </source>
</evidence>
<dbReference type="OrthoDB" id="2344602at2759"/>
<protein>
    <submittedName>
        <fullName evidence="2">Uncharacterized protein</fullName>
    </submittedName>
</protein>
<accession>A0A397IWT8</accession>
<dbReference type="Proteomes" id="UP000266861">
    <property type="component" value="Unassembled WGS sequence"/>
</dbReference>
<evidence type="ECO:0000256" key="1">
    <source>
        <dbReference type="SAM" id="MobiDB-lite"/>
    </source>
</evidence>